<proteinExistence type="predicted"/>
<reference evidence="3" key="1">
    <citation type="submission" date="2025-08" db="UniProtKB">
        <authorList>
            <consortium name="RefSeq"/>
        </authorList>
    </citation>
    <scope>IDENTIFICATION</scope>
</reference>
<evidence type="ECO:0000313" key="2">
    <source>
        <dbReference type="Proteomes" id="UP000694871"/>
    </source>
</evidence>
<protein>
    <submittedName>
        <fullName evidence="3">Uncharacterized protein KIAA1211-like</fullName>
    </submittedName>
</protein>
<keyword evidence="2" id="KW-1185">Reference proteome</keyword>
<name>A0ABM1JYZ7_GEKJA</name>
<evidence type="ECO:0000313" key="3">
    <source>
        <dbReference type="RefSeq" id="XP_015266684.1"/>
    </source>
</evidence>
<accession>A0ABM1JYZ7</accession>
<evidence type="ECO:0000256" key="1">
    <source>
        <dbReference type="SAM" id="MobiDB-lite"/>
    </source>
</evidence>
<organism evidence="2 3">
    <name type="scientific">Gekko japonicus</name>
    <name type="common">Schlegel's Japanese gecko</name>
    <dbReference type="NCBI Taxonomy" id="146911"/>
    <lineage>
        <taxon>Eukaryota</taxon>
        <taxon>Metazoa</taxon>
        <taxon>Chordata</taxon>
        <taxon>Craniata</taxon>
        <taxon>Vertebrata</taxon>
        <taxon>Euteleostomi</taxon>
        <taxon>Lepidosauria</taxon>
        <taxon>Squamata</taxon>
        <taxon>Bifurcata</taxon>
        <taxon>Gekkota</taxon>
        <taxon>Gekkonidae</taxon>
        <taxon>Gekkoninae</taxon>
        <taxon>Gekko</taxon>
    </lineage>
</organism>
<dbReference type="GeneID" id="107110417"/>
<dbReference type="PANTHER" id="PTHR47743:SF1">
    <property type="entry name" value="CRACD-LIKE PROTEIN"/>
    <property type="match status" value="1"/>
</dbReference>
<dbReference type="PANTHER" id="PTHR47743">
    <property type="entry name" value="KIAA1210 / KIAA1211 FAMILY MEMBER"/>
    <property type="match status" value="1"/>
</dbReference>
<dbReference type="RefSeq" id="XP_015266684.1">
    <property type="nucleotide sequence ID" value="XM_015411198.1"/>
</dbReference>
<feature type="compositionally biased region" description="Low complexity" evidence="1">
    <location>
        <begin position="28"/>
        <end position="41"/>
    </location>
</feature>
<gene>
    <name evidence="3" type="primary">LOC107110417</name>
</gene>
<feature type="region of interest" description="Disordered" evidence="1">
    <location>
        <begin position="1"/>
        <end position="115"/>
    </location>
</feature>
<sequence length="115" mass="13171">MTYFKTDAEKQKKETERMEEAVKQQTDPTPSTSLPLPSTVPSEEETKETKSNTQEMLPRSGLLSHPSPVQYSVPLEKEDTKLFKKVTHSSSDQPSWMELAKKKSQAWNDMPQMIK</sequence>
<feature type="compositionally biased region" description="Basic and acidic residues" evidence="1">
    <location>
        <begin position="1"/>
        <end position="22"/>
    </location>
</feature>
<dbReference type="Proteomes" id="UP000694871">
    <property type="component" value="Unplaced"/>
</dbReference>
<dbReference type="InterPro" id="IPR026713">
    <property type="entry name" value="CRACD-like"/>
</dbReference>